<reference evidence="2 3" key="1">
    <citation type="submission" date="2023-07" db="EMBL/GenBank/DDBJ databases">
        <title>Genomic Encyclopedia of Type Strains, Phase IV (KMG-IV): sequencing the most valuable type-strain genomes for metagenomic binning, comparative biology and taxonomic classification.</title>
        <authorList>
            <person name="Goeker M."/>
        </authorList>
    </citation>
    <scope>NUCLEOTIDE SEQUENCE [LARGE SCALE GENOMIC DNA]</scope>
    <source>
        <strain evidence="2 3">DSM 27594</strain>
    </source>
</reference>
<keyword evidence="3" id="KW-1185">Reference proteome</keyword>
<dbReference type="Proteomes" id="UP001224122">
    <property type="component" value="Unassembled WGS sequence"/>
</dbReference>
<protein>
    <submittedName>
        <fullName evidence="2">Membrane protein</fullName>
    </submittedName>
</protein>
<accession>A0ABT9Y3A6</accession>
<dbReference type="InterPro" id="IPR036515">
    <property type="entry name" value="Transposase_17_sf"/>
</dbReference>
<dbReference type="Gene3D" id="3.30.70.1290">
    <property type="entry name" value="Transposase IS200-like"/>
    <property type="match status" value="1"/>
</dbReference>
<evidence type="ECO:0000313" key="2">
    <source>
        <dbReference type="EMBL" id="MDQ0202310.1"/>
    </source>
</evidence>
<proteinExistence type="predicted"/>
<organism evidence="2 3">
    <name type="scientific">Neobacillus ginsengisoli</name>
    <dbReference type="NCBI Taxonomy" id="904295"/>
    <lineage>
        <taxon>Bacteria</taxon>
        <taxon>Bacillati</taxon>
        <taxon>Bacillota</taxon>
        <taxon>Bacilli</taxon>
        <taxon>Bacillales</taxon>
        <taxon>Bacillaceae</taxon>
        <taxon>Neobacillus</taxon>
    </lineage>
</organism>
<evidence type="ECO:0000313" key="3">
    <source>
        <dbReference type="Proteomes" id="UP001224122"/>
    </source>
</evidence>
<comment type="caution">
    <text evidence="2">The sequence shown here is derived from an EMBL/GenBank/DDBJ whole genome shotgun (WGS) entry which is preliminary data.</text>
</comment>
<sequence>MYLSEHNILHLFTSIMPFLDLGLTPLMPEIFSNKYHDSFLQYLITFFTNNHIPLEAKEINFIKEYFKSVSKRHEFKIMAMEFDQNSVKLIINCQTTHFIPNIIKALKMFEEIKVHLPPCPILPYKS</sequence>
<name>A0ABT9Y3A6_9BACI</name>
<gene>
    <name evidence="2" type="ORF">J2S10_005548</name>
</gene>
<dbReference type="InterPro" id="IPR002686">
    <property type="entry name" value="Transposase_17"/>
</dbReference>
<dbReference type="Pfam" id="PF01797">
    <property type="entry name" value="Y1_Tnp"/>
    <property type="match status" value="1"/>
</dbReference>
<feature type="domain" description="Transposase IS200-like" evidence="1">
    <location>
        <begin position="42"/>
        <end position="108"/>
    </location>
</feature>
<dbReference type="SUPFAM" id="SSF143422">
    <property type="entry name" value="Transposase IS200-like"/>
    <property type="match status" value="1"/>
</dbReference>
<dbReference type="EMBL" id="JAUSTW010000028">
    <property type="protein sequence ID" value="MDQ0202310.1"/>
    <property type="molecule type" value="Genomic_DNA"/>
</dbReference>
<evidence type="ECO:0000259" key="1">
    <source>
        <dbReference type="Pfam" id="PF01797"/>
    </source>
</evidence>